<comment type="caution">
    <text evidence="2">The sequence shown here is derived from an EMBL/GenBank/DDBJ whole genome shotgun (WGS) entry which is preliminary data.</text>
</comment>
<feature type="region of interest" description="Disordered" evidence="1">
    <location>
        <begin position="243"/>
        <end position="287"/>
    </location>
</feature>
<evidence type="ECO:0000256" key="1">
    <source>
        <dbReference type="SAM" id="MobiDB-lite"/>
    </source>
</evidence>
<dbReference type="Proteomes" id="UP000533598">
    <property type="component" value="Unassembled WGS sequence"/>
</dbReference>
<evidence type="ECO:0000313" key="2">
    <source>
        <dbReference type="EMBL" id="MBB4682483.1"/>
    </source>
</evidence>
<proteinExistence type="predicted"/>
<reference evidence="2 3" key="1">
    <citation type="submission" date="2020-08" db="EMBL/GenBank/DDBJ databases">
        <title>Sequencing the genomes of 1000 actinobacteria strains.</title>
        <authorList>
            <person name="Klenk H.-P."/>
        </authorList>
    </citation>
    <scope>NUCLEOTIDE SEQUENCE [LARGE SCALE GENOMIC DNA]</scope>
    <source>
        <strain evidence="2 3">DSM 44230</strain>
    </source>
</reference>
<dbReference type="AlphaFoldDB" id="A0A7W7CJS0"/>
<evidence type="ECO:0000313" key="3">
    <source>
        <dbReference type="Proteomes" id="UP000533598"/>
    </source>
</evidence>
<dbReference type="PRINTS" id="PR01217">
    <property type="entry name" value="PRICHEXTENSN"/>
</dbReference>
<feature type="region of interest" description="Disordered" evidence="1">
    <location>
        <begin position="96"/>
        <end position="160"/>
    </location>
</feature>
<feature type="compositionally biased region" description="Pro residues" evidence="1">
    <location>
        <begin position="111"/>
        <end position="160"/>
    </location>
</feature>
<gene>
    <name evidence="2" type="ORF">HNR67_008601</name>
</gene>
<accession>A0A7W7CJS0</accession>
<organism evidence="2 3">
    <name type="scientific">Crossiella cryophila</name>
    <dbReference type="NCBI Taxonomy" id="43355"/>
    <lineage>
        <taxon>Bacteria</taxon>
        <taxon>Bacillati</taxon>
        <taxon>Actinomycetota</taxon>
        <taxon>Actinomycetes</taxon>
        <taxon>Pseudonocardiales</taxon>
        <taxon>Pseudonocardiaceae</taxon>
        <taxon>Crossiella</taxon>
    </lineage>
</organism>
<dbReference type="EMBL" id="JACHMH010000001">
    <property type="protein sequence ID" value="MBB4682483.1"/>
    <property type="molecule type" value="Genomic_DNA"/>
</dbReference>
<name>A0A7W7CJS0_9PSEU</name>
<keyword evidence="3" id="KW-1185">Reference proteome</keyword>
<protein>
    <submittedName>
        <fullName evidence="2">Uncharacterized protein</fullName>
    </submittedName>
</protein>
<feature type="compositionally biased region" description="Pro residues" evidence="1">
    <location>
        <begin position="256"/>
        <end position="283"/>
    </location>
</feature>
<sequence length="300" mass="31533">MSLLLWGAEPPRPPAGGLRPRTPIAGASCVGWCGFLGFPLAPEPFEPSSCRSARGDPSPNSCWAVPPCTLFVVPLSRCPWVRWSSFLCPLRVSFSGWSSSSKSLARKSRPAPAPSSSSPPPRPPPPPPAPSPAPSPQPPAPSPQPPAPASAPPAVPNPFGPLAPTRLPPASLLAPGPLFWAFVSWVPALPGLPASWTPMAWALWPARLCFRRARLLRFLCPFLSPSSPGRLLRLASSSVSSRPTSPPSFPSSFSLPPAPPAPPLPPPPSPAPFPPAPAPPSPPVLSSGLRRWWGVRRRGT</sequence>